<feature type="active site" description="Proton donor" evidence="9">
    <location>
        <position position="482"/>
    </location>
</feature>
<dbReference type="EMBL" id="JAAVXB010000015">
    <property type="protein sequence ID" value="NKF24485.1"/>
    <property type="molecule type" value="Genomic_DNA"/>
</dbReference>
<name>A0A970B887_9GAMM</name>
<dbReference type="Proteomes" id="UP000653472">
    <property type="component" value="Unassembled WGS sequence"/>
</dbReference>
<evidence type="ECO:0000256" key="2">
    <source>
        <dbReference type="ARBA" id="ARBA00022670"/>
    </source>
</evidence>
<dbReference type="InterPro" id="IPR001570">
    <property type="entry name" value="Peptidase_M4_C_domain"/>
</dbReference>
<evidence type="ECO:0000256" key="1">
    <source>
        <dbReference type="ARBA" id="ARBA00009388"/>
    </source>
</evidence>
<keyword evidence="8" id="KW-0865">Zymogen</keyword>
<dbReference type="Gene3D" id="2.60.120.200">
    <property type="match status" value="1"/>
</dbReference>
<feature type="active site" evidence="9">
    <location>
        <position position="373"/>
    </location>
</feature>
<feature type="domain" description="FTP" evidence="14">
    <location>
        <begin position="105"/>
        <end position="145"/>
    </location>
</feature>
<evidence type="ECO:0000256" key="11">
    <source>
        <dbReference type="SAM" id="SignalP"/>
    </source>
</evidence>
<feature type="chain" id="PRO_5038044524" evidence="11">
    <location>
        <begin position="29"/>
        <end position="895"/>
    </location>
</feature>
<feature type="signal peptide" evidence="11">
    <location>
        <begin position="1"/>
        <end position="28"/>
    </location>
</feature>
<keyword evidence="6" id="KW-0862">Zinc</keyword>
<keyword evidence="4 11" id="KW-0732">Signal</keyword>
<dbReference type="GO" id="GO:0004222">
    <property type="term" value="F:metalloendopeptidase activity"/>
    <property type="evidence" value="ECO:0007669"/>
    <property type="project" value="InterPro"/>
</dbReference>
<dbReference type="GO" id="GO:0006508">
    <property type="term" value="P:proteolysis"/>
    <property type="evidence" value="ECO:0007669"/>
    <property type="project" value="UniProtKB-KW"/>
</dbReference>
<keyword evidence="7" id="KW-0482">Metalloprotease</keyword>
<evidence type="ECO:0000256" key="4">
    <source>
        <dbReference type="ARBA" id="ARBA00022729"/>
    </source>
</evidence>
<accession>A0A970B887</accession>
<dbReference type="InterPro" id="IPR050728">
    <property type="entry name" value="Zinc_Metalloprotease_M4"/>
</dbReference>
<dbReference type="InterPro" id="IPR011096">
    <property type="entry name" value="FTP_domain"/>
</dbReference>
<feature type="region of interest" description="Disordered" evidence="10">
    <location>
        <begin position="833"/>
        <end position="869"/>
    </location>
</feature>
<evidence type="ECO:0000256" key="3">
    <source>
        <dbReference type="ARBA" id="ARBA00022723"/>
    </source>
</evidence>
<evidence type="ECO:0000256" key="8">
    <source>
        <dbReference type="ARBA" id="ARBA00023145"/>
    </source>
</evidence>
<keyword evidence="3" id="KW-0479">Metal-binding</keyword>
<feature type="region of interest" description="Disordered" evidence="10">
    <location>
        <begin position="758"/>
        <end position="777"/>
    </location>
</feature>
<evidence type="ECO:0000313" key="15">
    <source>
        <dbReference type="EMBL" id="NKF24485.1"/>
    </source>
</evidence>
<dbReference type="Gene3D" id="3.10.450.490">
    <property type="match status" value="1"/>
</dbReference>
<dbReference type="Gene3D" id="1.10.390.10">
    <property type="entry name" value="Neutral Protease Domain 2"/>
    <property type="match status" value="1"/>
</dbReference>
<dbReference type="SUPFAM" id="SSF55486">
    <property type="entry name" value="Metalloproteases ('zincins'), catalytic domain"/>
    <property type="match status" value="1"/>
</dbReference>
<dbReference type="GO" id="GO:0046872">
    <property type="term" value="F:metal ion binding"/>
    <property type="evidence" value="ECO:0007669"/>
    <property type="project" value="UniProtKB-KW"/>
</dbReference>
<proteinExistence type="inferred from homology"/>
<evidence type="ECO:0000256" key="5">
    <source>
        <dbReference type="ARBA" id="ARBA00022801"/>
    </source>
</evidence>
<feature type="domain" description="Peptidase M4 C-terminal" evidence="13">
    <location>
        <begin position="384"/>
        <end position="549"/>
    </location>
</feature>
<sequence>MNIRRRCIGSVTFTLALVAMGASQFAQATPDRLTTTREQAISQLSGAVSGQLSSASRTPELYTTVHSQSSTPLLVDNAASSPLSRAQFFLSVYGGLYGVTDAASELRQTRLSRDGNGNTHVHLDQVYQGLPVFGARVVVHMNDAGIIGTNGVFVDGLQGLSTEAKMPVAALRARGLAAARKLHPDAQLSVESSRLMIYRTGLLKGLAGKNFLAYEVMVKGAAGEGVRERLILNANSGGLLNRINEIHSVLNREIYTPTMDAPPVLTEGSALAPADPEFAGDTMGDPASSRVPPIGVPDLLLPLNNLYIFAGGTYTLYKNLFGRDGYDDGATAPEDQVQRSVYLVNENCPNAYWDGTSTNYCPLFDADDVVSHEWSHAYTEYTHGLVYQYQSGALNEAYSDIFGETYDLVNGIEGPLGVTLTEGTTYDNGGSRWVVGEDLSEVAAGLLLRDMWDPDAFPTPSPGSVITSENYYCGTSDNGGVHTNSGVANHAYAMLVDGKEFNGYTIPKIGLIKAAHIYFQAETHHQTPTTNYAQHADALEQSCQELIGEPLNDVFGNVSGDVITAADCDAVHTATLAVEFRGTDEMSVAEKCDYIPVLQPEDSTPALCPSGESAVAVLNEDWESGMPASWTLGKDVTGDTEAPHFVFETSGDLPSPHTGHAAFALDDTGGTCASGGDYSGSHWMDSPAVTVAEDALFLEFSHFMQAEAGYDGGNLKYSINGADFAVVPDAAFTYNGHSGSFSNAPLLEGVPDPTGLTGNNTNPLASQSAWTGSDQGEATGSWGDTIVDLGALGAVAGDSVVFRWEWGNDGCGGNLGWFVDDVQVYSCAVSDGGTTGGSTTGGSTTGGSTTGGSTTGGSTTGGATTGSNGTGGGSLMGLDLLALLAALGWRRRRMR</sequence>
<keyword evidence="5" id="KW-0378">Hydrolase</keyword>
<evidence type="ECO:0000259" key="14">
    <source>
        <dbReference type="Pfam" id="PF07504"/>
    </source>
</evidence>
<evidence type="ECO:0000256" key="9">
    <source>
        <dbReference type="PIRSR" id="PIRSR623612-1"/>
    </source>
</evidence>
<protein>
    <submittedName>
        <fullName evidence="15">M4 family metallopeptidase</fullName>
    </submittedName>
</protein>
<keyword evidence="16" id="KW-1185">Reference proteome</keyword>
<evidence type="ECO:0000313" key="16">
    <source>
        <dbReference type="Proteomes" id="UP000653472"/>
    </source>
</evidence>
<comment type="caution">
    <text evidence="15">The sequence shown here is derived from an EMBL/GenBank/DDBJ whole genome shotgun (WGS) entry which is preliminary data.</text>
</comment>
<evidence type="ECO:0000256" key="10">
    <source>
        <dbReference type="SAM" id="MobiDB-lite"/>
    </source>
</evidence>
<dbReference type="RefSeq" id="WP_168149787.1">
    <property type="nucleotide sequence ID" value="NZ_JAAVXB010000015.1"/>
</dbReference>
<evidence type="ECO:0000259" key="12">
    <source>
        <dbReference type="Pfam" id="PF01447"/>
    </source>
</evidence>
<dbReference type="PRINTS" id="PR00730">
    <property type="entry name" value="THERMOLYSIN"/>
</dbReference>
<dbReference type="InterPro" id="IPR027268">
    <property type="entry name" value="Peptidase_M4/M1_CTD_sf"/>
</dbReference>
<dbReference type="PANTHER" id="PTHR33794">
    <property type="entry name" value="BACILLOLYSIN"/>
    <property type="match status" value="1"/>
</dbReference>
<dbReference type="AlphaFoldDB" id="A0A970B887"/>
<dbReference type="InterPro" id="IPR013856">
    <property type="entry name" value="Peptidase_M4_domain"/>
</dbReference>
<dbReference type="Pfam" id="PF07504">
    <property type="entry name" value="FTP"/>
    <property type="match status" value="1"/>
</dbReference>
<evidence type="ECO:0000256" key="6">
    <source>
        <dbReference type="ARBA" id="ARBA00022833"/>
    </source>
</evidence>
<feature type="domain" description="Peptidase M4" evidence="12">
    <location>
        <begin position="308"/>
        <end position="380"/>
    </location>
</feature>
<dbReference type="InterPro" id="IPR023612">
    <property type="entry name" value="Peptidase_M4"/>
</dbReference>
<dbReference type="Gene3D" id="3.10.170.10">
    <property type="match status" value="1"/>
</dbReference>
<dbReference type="PANTHER" id="PTHR33794:SF1">
    <property type="entry name" value="BACILLOLYSIN"/>
    <property type="match status" value="1"/>
</dbReference>
<evidence type="ECO:0000259" key="13">
    <source>
        <dbReference type="Pfam" id="PF02868"/>
    </source>
</evidence>
<keyword evidence="2" id="KW-0645">Protease</keyword>
<evidence type="ECO:0000256" key="7">
    <source>
        <dbReference type="ARBA" id="ARBA00023049"/>
    </source>
</evidence>
<gene>
    <name evidence="15" type="ORF">G7Y82_19410</name>
</gene>
<dbReference type="Pfam" id="PF01447">
    <property type="entry name" value="Peptidase_M4"/>
    <property type="match status" value="1"/>
</dbReference>
<organism evidence="15 16">
    <name type="scientific">Solimonas marina</name>
    <dbReference type="NCBI Taxonomy" id="2714601"/>
    <lineage>
        <taxon>Bacteria</taxon>
        <taxon>Pseudomonadati</taxon>
        <taxon>Pseudomonadota</taxon>
        <taxon>Gammaproteobacteria</taxon>
        <taxon>Nevskiales</taxon>
        <taxon>Nevskiaceae</taxon>
        <taxon>Solimonas</taxon>
    </lineage>
</organism>
<dbReference type="Pfam" id="PF02868">
    <property type="entry name" value="Peptidase_M4_C"/>
    <property type="match status" value="1"/>
</dbReference>
<reference evidence="15" key="1">
    <citation type="submission" date="2020-03" db="EMBL/GenBank/DDBJ databases">
        <title>Solimonas marina sp. nov., isolated from deep seawater of the Pacific Ocean.</title>
        <authorList>
            <person name="Liu X."/>
            <person name="Lai Q."/>
            <person name="Sun F."/>
            <person name="Gai Y."/>
            <person name="Li G."/>
            <person name="Shao Z."/>
        </authorList>
    </citation>
    <scope>NUCLEOTIDE SEQUENCE</scope>
    <source>
        <strain evidence="15">C16B3</strain>
    </source>
</reference>
<comment type="similarity">
    <text evidence="1">Belongs to the peptidase M4 family.</text>
</comment>